<keyword evidence="5" id="KW-0732">Signal</keyword>
<keyword evidence="7" id="KW-1185">Reference proteome</keyword>
<evidence type="ECO:0000256" key="1">
    <source>
        <dbReference type="ARBA" id="ARBA00006429"/>
    </source>
</evidence>
<comment type="similarity">
    <text evidence="1">Belongs to the EndA/NucM nuclease family.</text>
</comment>
<name>A0ABY1ZR13_9GAMM</name>
<evidence type="ECO:0000256" key="2">
    <source>
        <dbReference type="ARBA" id="ARBA00022722"/>
    </source>
</evidence>
<gene>
    <name evidence="6" type="ORF">EZI54_07780</name>
</gene>
<dbReference type="GO" id="GO:0004519">
    <property type="term" value="F:endonuclease activity"/>
    <property type="evidence" value="ECO:0007669"/>
    <property type="project" value="UniProtKB-KW"/>
</dbReference>
<reference evidence="6 7" key="1">
    <citation type="submission" date="2019-02" db="EMBL/GenBank/DDBJ databases">
        <title>Marinobacter halodurans sp. nov., a marine bacterium isolated from sea tidal flat.</title>
        <authorList>
            <person name="Yoo Y."/>
            <person name="Lee D.W."/>
            <person name="Kim B.S."/>
            <person name="Kim J.-J."/>
        </authorList>
    </citation>
    <scope>NUCLEOTIDE SEQUENCE [LARGE SCALE GENOMIC DNA]</scope>
    <source>
        <strain evidence="6 7">YJ-S3-2</strain>
    </source>
</reference>
<feature type="chain" id="PRO_5045620992" evidence="5">
    <location>
        <begin position="21"/>
        <end position="210"/>
    </location>
</feature>
<dbReference type="InterPro" id="IPR007346">
    <property type="entry name" value="Endonuclease-I"/>
</dbReference>
<organism evidence="6 7">
    <name type="scientific">Marinobacter halodurans</name>
    <dbReference type="NCBI Taxonomy" id="2528979"/>
    <lineage>
        <taxon>Bacteria</taxon>
        <taxon>Pseudomonadati</taxon>
        <taxon>Pseudomonadota</taxon>
        <taxon>Gammaproteobacteria</taxon>
        <taxon>Pseudomonadales</taxon>
        <taxon>Marinobacteraceae</taxon>
        <taxon>Marinobacter</taxon>
    </lineage>
</organism>
<evidence type="ECO:0000313" key="6">
    <source>
        <dbReference type="EMBL" id="TBW56843.1"/>
    </source>
</evidence>
<dbReference type="SUPFAM" id="SSF54060">
    <property type="entry name" value="His-Me finger endonucleases"/>
    <property type="match status" value="1"/>
</dbReference>
<protein>
    <submittedName>
        <fullName evidence="6">Endonuclease I</fullName>
    </submittedName>
</protein>
<feature type="region of interest" description="Disordered" evidence="4">
    <location>
        <begin position="189"/>
        <end position="210"/>
    </location>
</feature>
<accession>A0ABY1ZR13</accession>
<evidence type="ECO:0000256" key="5">
    <source>
        <dbReference type="SAM" id="SignalP"/>
    </source>
</evidence>
<dbReference type="PANTHER" id="PTHR33607:SF2">
    <property type="entry name" value="ENDONUCLEASE-1"/>
    <property type="match status" value="1"/>
</dbReference>
<proteinExistence type="inferred from homology"/>
<evidence type="ECO:0000256" key="4">
    <source>
        <dbReference type="SAM" id="MobiDB-lite"/>
    </source>
</evidence>
<dbReference type="EMBL" id="SJDL01000009">
    <property type="protein sequence ID" value="TBW56843.1"/>
    <property type="molecule type" value="Genomic_DNA"/>
</dbReference>
<comment type="caution">
    <text evidence="6">The sequence shown here is derived from an EMBL/GenBank/DDBJ whole genome shotgun (WGS) entry which is preliminary data.</text>
</comment>
<keyword evidence="3" id="KW-0378">Hydrolase</keyword>
<dbReference type="InterPro" id="IPR044925">
    <property type="entry name" value="His-Me_finger_sf"/>
</dbReference>
<feature type="signal peptide" evidence="5">
    <location>
        <begin position="1"/>
        <end position="20"/>
    </location>
</feature>
<keyword evidence="2" id="KW-0540">Nuclease</keyword>
<evidence type="ECO:0000313" key="7">
    <source>
        <dbReference type="Proteomes" id="UP000313645"/>
    </source>
</evidence>
<dbReference type="Proteomes" id="UP000313645">
    <property type="component" value="Unassembled WGS sequence"/>
</dbReference>
<dbReference type="Pfam" id="PF04231">
    <property type="entry name" value="Endonuclease_1"/>
    <property type="match status" value="1"/>
</dbReference>
<sequence>MKARAILMTVALVLSSQASSQTTLSDPDQVANDIFWNRLYQDGGKTFFCQEPFNGKSFLLSVGYIYPLSHVRNALHCGSPTQCERESDAYRYIASDLHNMIPVETQVEMRRRNAKYAQLDERVSANECGIRESLQNIEPPDAVKGDVARGVAYMVQTYDLPLIASPQVLASWNESDPPDDQELARNRRISEIQGSDNPFISHPERLDGNI</sequence>
<keyword evidence="6" id="KW-0255">Endonuclease</keyword>
<evidence type="ECO:0000256" key="3">
    <source>
        <dbReference type="ARBA" id="ARBA00022801"/>
    </source>
</evidence>
<dbReference type="RefSeq" id="WP_131480719.1">
    <property type="nucleotide sequence ID" value="NZ_SJDL01000009.1"/>
</dbReference>
<dbReference type="PANTHER" id="PTHR33607">
    <property type="entry name" value="ENDONUCLEASE-1"/>
    <property type="match status" value="1"/>
</dbReference>